<evidence type="ECO:0000259" key="6">
    <source>
        <dbReference type="PROSITE" id="PS01180"/>
    </source>
</evidence>
<dbReference type="RefSeq" id="WP_147098950.1">
    <property type="nucleotide sequence ID" value="NZ_VOOS01000002.1"/>
</dbReference>
<feature type="domain" description="CUB" evidence="6">
    <location>
        <begin position="567"/>
        <end position="671"/>
    </location>
</feature>
<evidence type="ECO:0000256" key="3">
    <source>
        <dbReference type="ARBA" id="ARBA00022801"/>
    </source>
</evidence>
<evidence type="ECO:0000259" key="7">
    <source>
        <dbReference type="PROSITE" id="PS51829"/>
    </source>
</evidence>
<reference evidence="8 9" key="1">
    <citation type="submission" date="2019-08" db="EMBL/GenBank/DDBJ databases">
        <title>Genome of Vicingus serpentipes NCIMB 15042.</title>
        <authorList>
            <person name="Bowman J.P."/>
        </authorList>
    </citation>
    <scope>NUCLEOTIDE SEQUENCE [LARGE SCALE GENOMIC DNA]</scope>
    <source>
        <strain evidence="8 9">NCIMB 15042</strain>
    </source>
</reference>
<dbReference type="PROSITE" id="PS51829">
    <property type="entry name" value="P_HOMO_B"/>
    <property type="match status" value="1"/>
</dbReference>
<feature type="signal peptide" evidence="5">
    <location>
        <begin position="1"/>
        <end position="20"/>
    </location>
</feature>
<dbReference type="PANTHER" id="PTHR39385:SF4">
    <property type="entry name" value="CUB DOMAIN-CONTAINING PROTEIN"/>
    <property type="match status" value="1"/>
</dbReference>
<feature type="chain" id="PRO_5022716467" evidence="5">
    <location>
        <begin position="21"/>
        <end position="1413"/>
    </location>
</feature>
<dbReference type="InterPro" id="IPR026444">
    <property type="entry name" value="Secre_tail"/>
</dbReference>
<evidence type="ECO:0000256" key="1">
    <source>
        <dbReference type="ARBA" id="ARBA00022670"/>
    </source>
</evidence>
<dbReference type="CDD" id="cd00041">
    <property type="entry name" value="CUB"/>
    <property type="match status" value="3"/>
</dbReference>
<dbReference type="OrthoDB" id="608579at2"/>
<comment type="caution">
    <text evidence="8">The sequence shown here is derived from an EMBL/GenBank/DDBJ whole genome shotgun (WGS) entry which is preliminary data.</text>
</comment>
<dbReference type="Pfam" id="PF01483">
    <property type="entry name" value="P_proprotein"/>
    <property type="match status" value="1"/>
</dbReference>
<dbReference type="InterPro" id="IPR036116">
    <property type="entry name" value="FN3_sf"/>
</dbReference>
<proteinExistence type="predicted"/>
<dbReference type="InterPro" id="IPR000859">
    <property type="entry name" value="CUB_dom"/>
</dbReference>
<dbReference type="Pfam" id="PF00431">
    <property type="entry name" value="CUB"/>
    <property type="match status" value="3"/>
</dbReference>
<gene>
    <name evidence="8" type="ORF">FRY74_04210</name>
</gene>
<keyword evidence="3" id="KW-0378">Hydrolase</keyword>
<dbReference type="Gene3D" id="2.60.120.290">
    <property type="entry name" value="Spermadhesin, CUB domain"/>
    <property type="match status" value="3"/>
</dbReference>
<evidence type="ECO:0000313" key="9">
    <source>
        <dbReference type="Proteomes" id="UP000321721"/>
    </source>
</evidence>
<feature type="domain" description="P/Homo B" evidence="7">
    <location>
        <begin position="17"/>
        <end position="177"/>
    </location>
</feature>
<name>A0A5C6RUM6_9FLAO</name>
<dbReference type="Pfam" id="PF23759">
    <property type="entry name" value="GBD_T9SS_assoc"/>
    <property type="match status" value="4"/>
</dbReference>
<dbReference type="SUPFAM" id="SSF49854">
    <property type="entry name" value="Spermadhesin, CUB domain"/>
    <property type="match status" value="3"/>
</dbReference>
<dbReference type="Gene3D" id="2.60.120.260">
    <property type="entry name" value="Galactose-binding domain-like"/>
    <property type="match status" value="1"/>
</dbReference>
<dbReference type="EMBL" id="VOOS01000002">
    <property type="protein sequence ID" value="TXB65777.1"/>
    <property type="molecule type" value="Genomic_DNA"/>
</dbReference>
<accession>A0A5C6RUM6</accession>
<dbReference type="SMART" id="SM00042">
    <property type="entry name" value="CUB"/>
    <property type="match status" value="3"/>
</dbReference>
<dbReference type="GO" id="GO:0004252">
    <property type="term" value="F:serine-type endopeptidase activity"/>
    <property type="evidence" value="ECO:0007669"/>
    <property type="project" value="InterPro"/>
</dbReference>
<dbReference type="InterPro" id="IPR056600">
    <property type="entry name" value="GBD_T9SS_assoc"/>
</dbReference>
<dbReference type="InterPro" id="IPR002884">
    <property type="entry name" value="P_dom"/>
</dbReference>
<dbReference type="SUPFAM" id="SSF49785">
    <property type="entry name" value="Galactose-binding domain-like"/>
    <property type="match status" value="1"/>
</dbReference>
<keyword evidence="2 5" id="KW-0732">Signal</keyword>
<keyword evidence="9" id="KW-1185">Reference proteome</keyword>
<dbReference type="Pfam" id="PF18962">
    <property type="entry name" value="Por_Secre_tail"/>
    <property type="match status" value="1"/>
</dbReference>
<evidence type="ECO:0000256" key="4">
    <source>
        <dbReference type="ARBA" id="ARBA00023157"/>
    </source>
</evidence>
<dbReference type="SUPFAM" id="SSF49265">
    <property type="entry name" value="Fibronectin type III"/>
    <property type="match status" value="1"/>
</dbReference>
<organism evidence="8 9">
    <name type="scientific">Vicingus serpentipes</name>
    <dbReference type="NCBI Taxonomy" id="1926625"/>
    <lineage>
        <taxon>Bacteria</taxon>
        <taxon>Pseudomonadati</taxon>
        <taxon>Bacteroidota</taxon>
        <taxon>Flavobacteriia</taxon>
        <taxon>Flavobacteriales</taxon>
        <taxon>Vicingaceae</taxon>
        <taxon>Vicingus</taxon>
    </lineage>
</organism>
<dbReference type="PROSITE" id="PS01180">
    <property type="entry name" value="CUB"/>
    <property type="match status" value="2"/>
</dbReference>
<feature type="domain" description="CUB" evidence="6">
    <location>
        <begin position="317"/>
        <end position="421"/>
    </location>
</feature>
<dbReference type="GO" id="GO:0006508">
    <property type="term" value="P:proteolysis"/>
    <property type="evidence" value="ECO:0007669"/>
    <property type="project" value="UniProtKB-KW"/>
</dbReference>
<dbReference type="InterPro" id="IPR008979">
    <property type="entry name" value="Galactose-bd-like_sf"/>
</dbReference>
<evidence type="ECO:0000256" key="2">
    <source>
        <dbReference type="ARBA" id="ARBA00022729"/>
    </source>
</evidence>
<sequence length="1413" mass="149559">MKNIFTLFLFGLLYINNVYSQTFTSTTNVTIPDAGAQVCSGIAVTGVGTIDGTYGLTSVCIKINHTYDGDLDIFLVAPDGTPIELSTDNGGGGNNYGDGAANNGGTPTCFEMTASALITSGSAPFQNTYIPEGNLSDANNGQNANGTWNLCVTDDSGGDTGFINAWQLTFDTPPAPPINDDCGNAILLTVNADENCTTTTSGTVFLATGSSDANSCGATIDDDDVWFSFVALNSTHYIDLTNISGSFTNLYLSVYTGTCGSLGNAILCSNADLGSTLTSLTPGTTYYVRVYTNTTTGGQNTDFDICVYSDPPPISTCTGNYYDSGGAGGQYSDSELIEQTYCSDAGNCIQIDFNSFNTESGYDYLDIYDGPNTSSTLIGSYSGTSLPNGGTITSSTGCLTFVFDSDGSSVRDGWDASISCVACPTPPTNDDCGSATALTVNTDENCTTTTSATLNLATASSDANSCGATIDDDDVWFSFVAVNSTHYIDLTNITGSFTNLYLSVYTGTCGSLGNAILCSNDDLGSTLTSLTPGTTYYVRVYTNTTTGGQNTDFDICVYSDPPPISTCTGNYYDSGGSGGQYSDSELIEQTYCSDAGNCIQIDFNSFNTESGYDYLDIYDGPNTSSPLIGSYSGTSLPNGGTISSSTGCLTFVFDSDGSSVRDGWDASISCVACPTPPTNDDCANATLATVNPDENCTSTTPGTVLLASGSTDANSCGATRDDDDVWFEFVATNTTHYIDLLNISGSTVDLYHSVFEGTCGSLGNAILCSDPNSSTLNGLTIGNTYYVRVYTYTSTSGQNTTFDLCVTSPQPPPVNDECSTPTVVTVNNDETCTFTTAGTIHGATGSSDGNTCFGTDDDDVWFSFVALNATHYIDLLNVTGSVTDMYHVLYSGSCGSLNQIYCSDANSSTASGLTIGATYYIRVYTYTSSGGQDTDFDVCISSDPPPVTACSGNFYDTGGSGSNYSNNENYFKTYCSSTPGQCLVMTFTSFNTESCCDELTIYNGPDLSSPVIGTYAGSSLPNGGVITANSGCLTIYWDSDYSSTSAGWEATISCGACPAPTCSDGIQNGTETGIDCGGTCGACPVCGNPTTNDWCSDPAILTQGGSGWTSSTYNYYTYDDPGTSFCGSIENNSWYLFTAASTTETFNFTSIDNCSWNDGIQAEVFDVTTDANGCCTSLSSVSNCWNPGYVTSGTVTATGLTIGNDYYLMVDGYAGDYCEFTVSNWSATGILPVTLTNFKGHNYKGGNKLIWTTQSEVNNDYFIIQRAKDAKNFDDVGIVDGNGNSNIENNYEFIDDESLSGINYYRLKQIDFNGDYEHSRIIVLKSINSIDVAIYPNPSADNLYFDLSDSNDEVLTISYTNMTGITLKEKIQTSKEMNTYKVNEFKKLSSGIYMMQILNEKNEIIKYQKIVKK</sequence>
<keyword evidence="1" id="KW-0645">Protease</keyword>
<dbReference type="Proteomes" id="UP000321721">
    <property type="component" value="Unassembled WGS sequence"/>
</dbReference>
<dbReference type="InterPro" id="IPR035914">
    <property type="entry name" value="Sperma_CUB_dom_sf"/>
</dbReference>
<keyword evidence="4" id="KW-1015">Disulfide bond</keyword>
<protein>
    <submittedName>
        <fullName evidence="8">T9SS type A sorting domain-containing protein</fullName>
    </submittedName>
</protein>
<dbReference type="NCBIfam" id="TIGR04183">
    <property type="entry name" value="Por_Secre_tail"/>
    <property type="match status" value="1"/>
</dbReference>
<dbReference type="PANTHER" id="PTHR39385">
    <property type="entry name" value="PROTEIN CBG20422"/>
    <property type="match status" value="1"/>
</dbReference>
<evidence type="ECO:0000256" key="5">
    <source>
        <dbReference type="SAM" id="SignalP"/>
    </source>
</evidence>
<evidence type="ECO:0000313" key="8">
    <source>
        <dbReference type="EMBL" id="TXB65777.1"/>
    </source>
</evidence>